<dbReference type="InterPro" id="IPR042185">
    <property type="entry name" value="Serpin_sf_2"/>
</dbReference>
<feature type="signal peptide" evidence="5">
    <location>
        <begin position="1"/>
        <end position="18"/>
    </location>
</feature>
<feature type="domain" description="Serpin" evidence="6">
    <location>
        <begin position="46"/>
        <end position="371"/>
    </location>
</feature>
<dbReference type="Proteomes" id="UP000499080">
    <property type="component" value="Unassembled WGS sequence"/>
</dbReference>
<dbReference type="PROSITE" id="PS00284">
    <property type="entry name" value="SERPIN"/>
    <property type="match status" value="1"/>
</dbReference>
<evidence type="ECO:0000256" key="4">
    <source>
        <dbReference type="RuleBase" id="RU000411"/>
    </source>
</evidence>
<dbReference type="InterPro" id="IPR000215">
    <property type="entry name" value="Serpin_fam"/>
</dbReference>
<organism evidence="7 8">
    <name type="scientific">Araneus ventricosus</name>
    <name type="common">Orbweaver spider</name>
    <name type="synonym">Epeira ventricosa</name>
    <dbReference type="NCBI Taxonomy" id="182803"/>
    <lineage>
        <taxon>Eukaryota</taxon>
        <taxon>Metazoa</taxon>
        <taxon>Ecdysozoa</taxon>
        <taxon>Arthropoda</taxon>
        <taxon>Chelicerata</taxon>
        <taxon>Arachnida</taxon>
        <taxon>Araneae</taxon>
        <taxon>Araneomorphae</taxon>
        <taxon>Entelegynae</taxon>
        <taxon>Araneoidea</taxon>
        <taxon>Araneidae</taxon>
        <taxon>Araneus</taxon>
    </lineage>
</organism>
<dbReference type="Gene3D" id="2.30.39.10">
    <property type="entry name" value="Alpha-1-antitrypsin, domain 1"/>
    <property type="match status" value="1"/>
</dbReference>
<comment type="caution">
    <text evidence="7">The sequence shown here is derived from an EMBL/GenBank/DDBJ whole genome shotgun (WGS) entry which is preliminary data.</text>
</comment>
<name>A0A4Y2QQI7_ARAVE</name>
<reference evidence="7 8" key="1">
    <citation type="journal article" date="2019" name="Sci. Rep.">
        <title>Orb-weaving spider Araneus ventricosus genome elucidates the spidroin gene catalogue.</title>
        <authorList>
            <person name="Kono N."/>
            <person name="Nakamura H."/>
            <person name="Ohtoshi R."/>
            <person name="Moran D.A.P."/>
            <person name="Shinohara A."/>
            <person name="Yoshida Y."/>
            <person name="Fujiwara M."/>
            <person name="Mori M."/>
            <person name="Tomita M."/>
            <person name="Arakawa K."/>
        </authorList>
    </citation>
    <scope>NUCLEOTIDE SEQUENCE [LARGE SCALE GENOMIC DNA]</scope>
</reference>
<evidence type="ECO:0000256" key="1">
    <source>
        <dbReference type="ARBA" id="ARBA00009500"/>
    </source>
</evidence>
<evidence type="ECO:0000256" key="3">
    <source>
        <dbReference type="ARBA" id="ARBA00022900"/>
    </source>
</evidence>
<dbReference type="GO" id="GO:0005615">
    <property type="term" value="C:extracellular space"/>
    <property type="evidence" value="ECO:0007669"/>
    <property type="project" value="InterPro"/>
</dbReference>
<dbReference type="SMART" id="SM00093">
    <property type="entry name" value="SERPIN"/>
    <property type="match status" value="1"/>
</dbReference>
<keyword evidence="3" id="KW-0722">Serine protease inhibitor</keyword>
<comment type="similarity">
    <text evidence="1 4">Belongs to the serpin family.</text>
</comment>
<evidence type="ECO:0000259" key="6">
    <source>
        <dbReference type="SMART" id="SM00093"/>
    </source>
</evidence>
<evidence type="ECO:0000313" key="7">
    <source>
        <dbReference type="EMBL" id="GBN65526.1"/>
    </source>
</evidence>
<dbReference type="Pfam" id="PF00079">
    <property type="entry name" value="Serpin"/>
    <property type="match status" value="1"/>
</dbReference>
<sequence>MGIGNLLVCTLTLATVSAQSLNDPWLRDPMLVGLWKLTRAINSFGFNLFQDLTTYVEGNVLICPYSLSTSLGILHFGSVGETEEELAGVLGYKAVNLTKDEAAQTFYMLSTKQLQSSNPKFYVFDAPSTIIVNRKNGLLPIFQRVVESVDPYSDMIVLNAAYFKGVWMHKFPHEETELGIFYNHGSRSKATEVHLMRMTNLLNFHRDQHHSIVELPFKGRNVSMIILLPNTLDGIGELLESFTPEFLEDQILKMAPADVDIALPKFKIKFGADVTENLVELGAETLFHPEKVDLSEMIRRETVTFGEVLHKTEISVTESGVEAVAATAIFRFKSFPPLMEMPDFHADHPFLFVIYERRIKMVLFVGRVMEL</sequence>
<evidence type="ECO:0000313" key="8">
    <source>
        <dbReference type="Proteomes" id="UP000499080"/>
    </source>
</evidence>
<dbReference type="InterPro" id="IPR042178">
    <property type="entry name" value="Serpin_sf_1"/>
</dbReference>
<protein>
    <submittedName>
        <fullName evidence="7">Putative serpin-like protein MM_2675</fullName>
    </submittedName>
</protein>
<evidence type="ECO:0000256" key="2">
    <source>
        <dbReference type="ARBA" id="ARBA00022690"/>
    </source>
</evidence>
<dbReference type="PANTHER" id="PTHR11461">
    <property type="entry name" value="SERINE PROTEASE INHIBITOR, SERPIN"/>
    <property type="match status" value="1"/>
</dbReference>
<evidence type="ECO:0000256" key="5">
    <source>
        <dbReference type="SAM" id="SignalP"/>
    </source>
</evidence>
<dbReference type="AlphaFoldDB" id="A0A4Y2QQI7"/>
<dbReference type="GO" id="GO:0004867">
    <property type="term" value="F:serine-type endopeptidase inhibitor activity"/>
    <property type="evidence" value="ECO:0007669"/>
    <property type="project" value="UniProtKB-KW"/>
</dbReference>
<dbReference type="InterPro" id="IPR023796">
    <property type="entry name" value="Serpin_dom"/>
</dbReference>
<dbReference type="InterPro" id="IPR023795">
    <property type="entry name" value="Serpin_CS"/>
</dbReference>
<gene>
    <name evidence="7" type="primary">MM_2675_0</name>
    <name evidence="7" type="ORF">AVEN_251258_1</name>
</gene>
<dbReference type="OrthoDB" id="671595at2759"/>
<accession>A0A4Y2QQI7</accession>
<dbReference type="Gene3D" id="2.10.310.10">
    <property type="entry name" value="Serpins superfamily"/>
    <property type="match status" value="1"/>
</dbReference>
<dbReference type="Gene3D" id="3.30.497.10">
    <property type="entry name" value="Antithrombin, subunit I, domain 2"/>
    <property type="match status" value="2"/>
</dbReference>
<keyword evidence="8" id="KW-1185">Reference proteome</keyword>
<proteinExistence type="inferred from homology"/>
<dbReference type="InterPro" id="IPR036186">
    <property type="entry name" value="Serpin_sf"/>
</dbReference>
<feature type="chain" id="PRO_5021267060" evidence="5">
    <location>
        <begin position="19"/>
        <end position="371"/>
    </location>
</feature>
<keyword evidence="2" id="KW-0646">Protease inhibitor</keyword>
<dbReference type="PANTHER" id="PTHR11461:SF211">
    <property type="entry name" value="GH10112P-RELATED"/>
    <property type="match status" value="1"/>
</dbReference>
<dbReference type="EMBL" id="BGPR01014516">
    <property type="protein sequence ID" value="GBN65526.1"/>
    <property type="molecule type" value="Genomic_DNA"/>
</dbReference>
<keyword evidence="5" id="KW-0732">Signal</keyword>
<dbReference type="SUPFAM" id="SSF56574">
    <property type="entry name" value="Serpins"/>
    <property type="match status" value="1"/>
</dbReference>